<protein>
    <submittedName>
        <fullName evidence="1">Uncharacterized protein</fullName>
    </submittedName>
</protein>
<accession>A0AAD7HEW3</accession>
<dbReference type="EMBL" id="JARKIB010000257">
    <property type="protein sequence ID" value="KAJ7719039.1"/>
    <property type="molecule type" value="Genomic_DNA"/>
</dbReference>
<evidence type="ECO:0000313" key="2">
    <source>
        <dbReference type="Proteomes" id="UP001215598"/>
    </source>
</evidence>
<dbReference type="Proteomes" id="UP001215598">
    <property type="component" value="Unassembled WGS sequence"/>
</dbReference>
<reference evidence="1" key="1">
    <citation type="submission" date="2023-03" db="EMBL/GenBank/DDBJ databases">
        <title>Massive genome expansion in bonnet fungi (Mycena s.s.) driven by repeated elements and novel gene families across ecological guilds.</title>
        <authorList>
            <consortium name="Lawrence Berkeley National Laboratory"/>
            <person name="Harder C.B."/>
            <person name="Miyauchi S."/>
            <person name="Viragh M."/>
            <person name="Kuo A."/>
            <person name="Thoen E."/>
            <person name="Andreopoulos B."/>
            <person name="Lu D."/>
            <person name="Skrede I."/>
            <person name="Drula E."/>
            <person name="Henrissat B."/>
            <person name="Morin E."/>
            <person name="Kohler A."/>
            <person name="Barry K."/>
            <person name="LaButti K."/>
            <person name="Morin E."/>
            <person name="Salamov A."/>
            <person name="Lipzen A."/>
            <person name="Mereny Z."/>
            <person name="Hegedus B."/>
            <person name="Baldrian P."/>
            <person name="Stursova M."/>
            <person name="Weitz H."/>
            <person name="Taylor A."/>
            <person name="Grigoriev I.V."/>
            <person name="Nagy L.G."/>
            <person name="Martin F."/>
            <person name="Kauserud H."/>
        </authorList>
    </citation>
    <scope>NUCLEOTIDE SEQUENCE</scope>
    <source>
        <strain evidence="1">CBHHK182m</strain>
    </source>
</reference>
<keyword evidence="2" id="KW-1185">Reference proteome</keyword>
<dbReference type="AlphaFoldDB" id="A0AAD7HEW3"/>
<sequence length="86" mass="9322">MFSPLAFTSPPVPSTLRSLPPLLNSVVMRRHQDTLDGNNPPPRCLSYLLPLLAASDHLSCPNSKGLFAPLGTPPRFRGRDKGQCPS</sequence>
<name>A0AAD7HEW3_9AGAR</name>
<gene>
    <name evidence="1" type="ORF">B0H16DRAFT_1739635</name>
</gene>
<organism evidence="1 2">
    <name type="scientific">Mycena metata</name>
    <dbReference type="NCBI Taxonomy" id="1033252"/>
    <lineage>
        <taxon>Eukaryota</taxon>
        <taxon>Fungi</taxon>
        <taxon>Dikarya</taxon>
        <taxon>Basidiomycota</taxon>
        <taxon>Agaricomycotina</taxon>
        <taxon>Agaricomycetes</taxon>
        <taxon>Agaricomycetidae</taxon>
        <taxon>Agaricales</taxon>
        <taxon>Marasmiineae</taxon>
        <taxon>Mycenaceae</taxon>
        <taxon>Mycena</taxon>
    </lineage>
</organism>
<proteinExistence type="predicted"/>
<comment type="caution">
    <text evidence="1">The sequence shown here is derived from an EMBL/GenBank/DDBJ whole genome shotgun (WGS) entry which is preliminary data.</text>
</comment>
<evidence type="ECO:0000313" key="1">
    <source>
        <dbReference type="EMBL" id="KAJ7719039.1"/>
    </source>
</evidence>